<dbReference type="InterPro" id="IPR036188">
    <property type="entry name" value="FAD/NAD-bd_sf"/>
</dbReference>
<keyword evidence="2" id="KW-0285">Flavoprotein</keyword>
<proteinExistence type="inferred from homology"/>
<keyword evidence="3" id="KW-0274">FAD</keyword>
<dbReference type="Proteomes" id="UP000184330">
    <property type="component" value="Unassembled WGS sequence"/>
</dbReference>
<evidence type="ECO:0000256" key="6">
    <source>
        <dbReference type="SAM" id="MobiDB-lite"/>
    </source>
</evidence>
<evidence type="ECO:0000313" key="8">
    <source>
        <dbReference type="EMBL" id="CZR68677.1"/>
    </source>
</evidence>
<name>A0A1L7XUM1_9HELO</name>
<feature type="domain" description="FAD-binding" evidence="7">
    <location>
        <begin position="6"/>
        <end position="364"/>
    </location>
</feature>
<dbReference type="OrthoDB" id="16820at2759"/>
<dbReference type="PRINTS" id="PR00420">
    <property type="entry name" value="RNGMNOXGNASE"/>
</dbReference>
<dbReference type="SUPFAM" id="SSF54373">
    <property type="entry name" value="FAD-linked reductases, C-terminal domain"/>
    <property type="match status" value="1"/>
</dbReference>
<dbReference type="EMBL" id="FJOG01000058">
    <property type="protein sequence ID" value="CZR68677.1"/>
    <property type="molecule type" value="Genomic_DNA"/>
</dbReference>
<dbReference type="GO" id="GO:0071949">
    <property type="term" value="F:FAD binding"/>
    <property type="evidence" value="ECO:0007669"/>
    <property type="project" value="InterPro"/>
</dbReference>
<accession>A0A1L7XUM1</accession>
<keyword evidence="4" id="KW-0560">Oxidoreductase</keyword>
<comment type="similarity">
    <text evidence="1">Belongs to the paxM FAD-dependent monooxygenase family.</text>
</comment>
<dbReference type="Pfam" id="PF01494">
    <property type="entry name" value="FAD_binding_3"/>
    <property type="match status" value="1"/>
</dbReference>
<sequence>MPTPSYKILIAGGGIAGLSVAIELALKGHSITVLERTPTIQSVGGSQLIPPQACKVIDSWGCHDRFLKADEIREKLVIFRYADGSLIGINDLRWQKDVYGYQTLNIQREVYQRLLYDRALELGVKVKFGCKVDIIDQAIPSITLADGEVLKADLIIGADGVRSKVRTTVLGEVVEPRVSDTAYICRLPGDLVRADPLTEPLMSQPDPQGWLAPGRHAVASPGRHGAIYGIILVIDKEHDRHPPIPKDARDWKTRGDIKELRDMYQDHEPRVRRILDMVKEDDCRMWRISMLPDLKSWVSESGKVVLLGDAAHAMHPYLAQGSAMATEDATALGECLSRATEVSQVPLAMKAYESIRKPRAEKLKAASEFSGKEKHYPDGEKQRKRDELMMKGAETQLTVPKKGEKNMHPTAWVHGHDVRAHANAELDRIFGEDGTVSLGNGVPESFGEGLIV</sequence>
<organism evidence="8 9">
    <name type="scientific">Phialocephala subalpina</name>
    <dbReference type="NCBI Taxonomy" id="576137"/>
    <lineage>
        <taxon>Eukaryota</taxon>
        <taxon>Fungi</taxon>
        <taxon>Dikarya</taxon>
        <taxon>Ascomycota</taxon>
        <taxon>Pezizomycotina</taxon>
        <taxon>Leotiomycetes</taxon>
        <taxon>Helotiales</taxon>
        <taxon>Mollisiaceae</taxon>
        <taxon>Phialocephala</taxon>
        <taxon>Phialocephala fortinii species complex</taxon>
    </lineage>
</organism>
<feature type="region of interest" description="Disordered" evidence="6">
    <location>
        <begin position="366"/>
        <end position="385"/>
    </location>
</feature>
<evidence type="ECO:0000256" key="2">
    <source>
        <dbReference type="ARBA" id="ARBA00022630"/>
    </source>
</evidence>
<dbReference type="Gene3D" id="3.50.50.60">
    <property type="entry name" value="FAD/NAD(P)-binding domain"/>
    <property type="match status" value="1"/>
</dbReference>
<evidence type="ECO:0000256" key="1">
    <source>
        <dbReference type="ARBA" id="ARBA00007992"/>
    </source>
</evidence>
<evidence type="ECO:0000259" key="7">
    <source>
        <dbReference type="Pfam" id="PF01494"/>
    </source>
</evidence>
<evidence type="ECO:0000256" key="3">
    <source>
        <dbReference type="ARBA" id="ARBA00022827"/>
    </source>
</evidence>
<dbReference type="InterPro" id="IPR002938">
    <property type="entry name" value="FAD-bd"/>
</dbReference>
<reference evidence="8 9" key="1">
    <citation type="submission" date="2016-03" db="EMBL/GenBank/DDBJ databases">
        <authorList>
            <person name="Ploux O."/>
        </authorList>
    </citation>
    <scope>NUCLEOTIDE SEQUENCE [LARGE SCALE GENOMIC DNA]</scope>
    <source>
        <strain evidence="8 9">UAMH 11012</strain>
    </source>
</reference>
<evidence type="ECO:0000313" key="9">
    <source>
        <dbReference type="Proteomes" id="UP000184330"/>
    </source>
</evidence>
<dbReference type="GO" id="GO:0004497">
    <property type="term" value="F:monooxygenase activity"/>
    <property type="evidence" value="ECO:0007669"/>
    <property type="project" value="UniProtKB-KW"/>
</dbReference>
<dbReference type="SUPFAM" id="SSF51905">
    <property type="entry name" value="FAD/NAD(P)-binding domain"/>
    <property type="match status" value="1"/>
</dbReference>
<protein>
    <recommendedName>
        <fullName evidence="7">FAD-binding domain-containing protein</fullName>
    </recommendedName>
</protein>
<keyword evidence="9" id="KW-1185">Reference proteome</keyword>
<dbReference type="PANTHER" id="PTHR13789">
    <property type="entry name" value="MONOOXYGENASE"/>
    <property type="match status" value="1"/>
</dbReference>
<dbReference type="InterPro" id="IPR050493">
    <property type="entry name" value="FAD-dep_Monooxygenase_BioMet"/>
</dbReference>
<gene>
    <name evidence="8" type="ORF">PAC_18576</name>
</gene>
<evidence type="ECO:0000256" key="5">
    <source>
        <dbReference type="ARBA" id="ARBA00023033"/>
    </source>
</evidence>
<evidence type="ECO:0000256" key="4">
    <source>
        <dbReference type="ARBA" id="ARBA00023002"/>
    </source>
</evidence>
<dbReference type="PANTHER" id="PTHR13789:SF147">
    <property type="entry name" value="PUTATIVE (AFU_ORTHOLOGUE AFUA_2G01950)-RELATED"/>
    <property type="match status" value="1"/>
</dbReference>
<keyword evidence="5" id="KW-0503">Monooxygenase</keyword>
<dbReference type="AlphaFoldDB" id="A0A1L7XUM1"/>